<feature type="compositionally biased region" description="Polar residues" evidence="2">
    <location>
        <begin position="433"/>
        <end position="450"/>
    </location>
</feature>
<evidence type="ECO:0000256" key="1">
    <source>
        <dbReference type="SAM" id="Coils"/>
    </source>
</evidence>
<dbReference type="InParanoid" id="A0A1Z5K8B6"/>
<keyword evidence="4" id="KW-1185">Reference proteome</keyword>
<proteinExistence type="predicted"/>
<feature type="region of interest" description="Disordered" evidence="2">
    <location>
        <begin position="433"/>
        <end position="456"/>
    </location>
</feature>
<feature type="compositionally biased region" description="Polar residues" evidence="2">
    <location>
        <begin position="20"/>
        <end position="30"/>
    </location>
</feature>
<feature type="compositionally biased region" description="Low complexity" evidence="2">
    <location>
        <begin position="205"/>
        <end position="216"/>
    </location>
</feature>
<keyword evidence="1" id="KW-0175">Coiled coil</keyword>
<name>A0A1Z5K8B6_FISSO</name>
<feature type="compositionally biased region" description="Polar residues" evidence="2">
    <location>
        <begin position="224"/>
        <end position="248"/>
    </location>
</feature>
<evidence type="ECO:0000313" key="3">
    <source>
        <dbReference type="EMBL" id="GAX22456.1"/>
    </source>
</evidence>
<gene>
    <name evidence="3" type="ORF">FisN_14Hh071</name>
</gene>
<feature type="compositionally biased region" description="Polar residues" evidence="2">
    <location>
        <begin position="333"/>
        <end position="350"/>
    </location>
</feature>
<feature type="compositionally biased region" description="Polar residues" evidence="2">
    <location>
        <begin position="156"/>
        <end position="173"/>
    </location>
</feature>
<feature type="region of interest" description="Disordered" evidence="2">
    <location>
        <begin position="127"/>
        <end position="248"/>
    </location>
</feature>
<reference evidence="3 4" key="1">
    <citation type="journal article" date="2015" name="Plant Cell">
        <title>Oil accumulation by the oleaginous diatom Fistulifera solaris as revealed by the genome and transcriptome.</title>
        <authorList>
            <person name="Tanaka T."/>
            <person name="Maeda Y."/>
            <person name="Veluchamy A."/>
            <person name="Tanaka M."/>
            <person name="Abida H."/>
            <person name="Marechal E."/>
            <person name="Bowler C."/>
            <person name="Muto M."/>
            <person name="Sunaga Y."/>
            <person name="Tanaka M."/>
            <person name="Yoshino T."/>
            <person name="Taniguchi T."/>
            <person name="Fukuda Y."/>
            <person name="Nemoto M."/>
            <person name="Matsumoto M."/>
            <person name="Wong P.S."/>
            <person name="Aburatani S."/>
            <person name="Fujibuchi W."/>
        </authorList>
    </citation>
    <scope>NUCLEOTIDE SEQUENCE [LARGE SCALE GENOMIC DNA]</scope>
    <source>
        <strain evidence="3 4">JPCC DA0580</strain>
    </source>
</reference>
<comment type="caution">
    <text evidence="3">The sequence shown here is derived from an EMBL/GenBank/DDBJ whole genome shotgun (WGS) entry which is preliminary data.</text>
</comment>
<feature type="region of interest" description="Disordered" evidence="2">
    <location>
        <begin position="541"/>
        <end position="563"/>
    </location>
</feature>
<sequence length="607" mass="66756">MSERSTPVTMRKGISPLRESPSNYNESPLQQVPPLYPLRMVDSELSHTKICGKGMIDKILGKQENSRQVVLPFGGYHPFDGVEVPDSPITLYSSYDGKGAIGDATPETPTDENAPQFSPAQIRLSADKHGVEAQHTPIRSNGSIASPIHSNGDHGSYSTPSSRKSTKSVGSAKSSEKRRISSLFRRKPPTPYPKSGPLPVVVEVPSNDASDSNPDNNHLELKSNSDMAPSTASTHPVNSSGSSISSETDAVLQAMRDLVLRQQEALQALAEEKAQYAKELELQRASVTTLQTVNQEQSEKINLLASTNQQVQSESEWLREQIQAIRQEVMSLHKSSSQQDTLDGNQSPSTHHGDTVADKVSVTVSGDSREARKSGDFDNAKADNHLGISSKDKFSYTTDSDSLTNESGAGPFPMWTNVGGIKDLYHSEKMNNTTSNQSLSMQPATSTTVSRPAKNRDEARLAWDDSESMFASINDQSQHSGFSAASTQLCYVFQSNQGHTTTTKKLKPALRAAKVTVSTVEPSFQRSVTFNSPLSETNMISRFGDENFGDKSSSNKSSSREEIGAYRNRLEALQERREQRKTRQTTIRWDEKFLKESKEDQHRFGYC</sequence>
<organism evidence="3 4">
    <name type="scientific">Fistulifera solaris</name>
    <name type="common">Oleaginous diatom</name>
    <dbReference type="NCBI Taxonomy" id="1519565"/>
    <lineage>
        <taxon>Eukaryota</taxon>
        <taxon>Sar</taxon>
        <taxon>Stramenopiles</taxon>
        <taxon>Ochrophyta</taxon>
        <taxon>Bacillariophyta</taxon>
        <taxon>Bacillariophyceae</taxon>
        <taxon>Bacillariophycidae</taxon>
        <taxon>Naviculales</taxon>
        <taxon>Naviculaceae</taxon>
        <taxon>Fistulifera</taxon>
    </lineage>
</organism>
<feature type="region of interest" description="Disordered" evidence="2">
    <location>
        <begin position="1"/>
        <end position="31"/>
    </location>
</feature>
<feature type="coiled-coil region" evidence="1">
    <location>
        <begin position="252"/>
        <end position="328"/>
    </location>
</feature>
<dbReference type="EMBL" id="BDSP01000184">
    <property type="protein sequence ID" value="GAX22456.1"/>
    <property type="molecule type" value="Genomic_DNA"/>
</dbReference>
<feature type="region of interest" description="Disordered" evidence="2">
    <location>
        <begin position="330"/>
        <end position="411"/>
    </location>
</feature>
<evidence type="ECO:0000313" key="4">
    <source>
        <dbReference type="Proteomes" id="UP000198406"/>
    </source>
</evidence>
<evidence type="ECO:0000256" key="2">
    <source>
        <dbReference type="SAM" id="MobiDB-lite"/>
    </source>
</evidence>
<accession>A0A1Z5K8B6</accession>
<protein>
    <submittedName>
        <fullName evidence="3">Uncharacterized protein</fullName>
    </submittedName>
</protein>
<dbReference type="Proteomes" id="UP000198406">
    <property type="component" value="Unassembled WGS sequence"/>
</dbReference>
<feature type="compositionally biased region" description="Polar residues" evidence="2">
    <location>
        <begin position="395"/>
        <end position="407"/>
    </location>
</feature>
<feature type="compositionally biased region" description="Basic and acidic residues" evidence="2">
    <location>
        <begin position="367"/>
        <end position="394"/>
    </location>
</feature>
<dbReference type="AlphaFoldDB" id="A0A1Z5K8B6"/>